<reference evidence="1 2" key="1">
    <citation type="submission" date="2019-07" db="EMBL/GenBank/DDBJ databases">
        <authorList>
            <person name="Zhou L.-Y."/>
        </authorList>
    </citation>
    <scope>NUCLEOTIDE SEQUENCE [LARGE SCALE GENOMIC DNA]</scope>
    <source>
        <strain evidence="1 2">YIM 101269</strain>
    </source>
</reference>
<name>A0A553K3Z7_9ACTN</name>
<dbReference type="Proteomes" id="UP000317638">
    <property type="component" value="Unassembled WGS sequence"/>
</dbReference>
<evidence type="ECO:0000313" key="1">
    <source>
        <dbReference type="EMBL" id="TRY19421.1"/>
    </source>
</evidence>
<dbReference type="RefSeq" id="WP_143936509.1">
    <property type="nucleotide sequence ID" value="NZ_VKKG01000001.1"/>
</dbReference>
<proteinExistence type="predicted"/>
<comment type="caution">
    <text evidence="1">The sequence shown here is derived from an EMBL/GenBank/DDBJ whole genome shotgun (WGS) entry which is preliminary data.</text>
</comment>
<dbReference type="EMBL" id="VKKG01000001">
    <property type="protein sequence ID" value="TRY19421.1"/>
    <property type="molecule type" value="Genomic_DNA"/>
</dbReference>
<keyword evidence="2" id="KW-1185">Reference proteome</keyword>
<organism evidence="1 2">
    <name type="scientific">Tessaracoccus rhinocerotis</name>
    <dbReference type="NCBI Taxonomy" id="1689449"/>
    <lineage>
        <taxon>Bacteria</taxon>
        <taxon>Bacillati</taxon>
        <taxon>Actinomycetota</taxon>
        <taxon>Actinomycetes</taxon>
        <taxon>Propionibacteriales</taxon>
        <taxon>Propionibacteriaceae</taxon>
        <taxon>Tessaracoccus</taxon>
    </lineage>
</organism>
<dbReference type="AlphaFoldDB" id="A0A553K3Z7"/>
<sequence>MSVSHELFTDFVEDIMCVRQALGIADLVEEANLTWPEWTAGEEAVGRFGSVQRLELWRDRASHDEVETLFAALGRLTQDEVGSHRAVAVMVHLLVPGIGALTARRCRGDVASGEVEAVVAGYVWTTILDYPWQAPPDAWIPAAILRSVRRSVDREFGWGDRGDRAWRERMHLEPEEFGRMPSASSGDQALEASGLYWWAIRSGGVSASDLDVLLQLAVIATDEGITARSNAGITSRTACARLASERGLSVNQLQYRARQTLGTLRHAAGTRR</sequence>
<evidence type="ECO:0000313" key="2">
    <source>
        <dbReference type="Proteomes" id="UP000317638"/>
    </source>
</evidence>
<dbReference type="OrthoDB" id="3724830at2"/>
<protein>
    <submittedName>
        <fullName evidence="1">Uncharacterized protein</fullName>
    </submittedName>
</protein>
<gene>
    <name evidence="1" type="ORF">FOJ82_00445</name>
</gene>
<accession>A0A553K3Z7</accession>